<dbReference type="Gene3D" id="2.60.120.600">
    <property type="entry name" value="Domain of unknown function DUF1214, C-terminal domain"/>
    <property type="match status" value="1"/>
</dbReference>
<protein>
    <submittedName>
        <fullName evidence="4">DUF1214 domain-containing protein</fullName>
    </submittedName>
</protein>
<dbReference type="RefSeq" id="WP_263339895.1">
    <property type="nucleotide sequence ID" value="NZ_JAOVQO010000023.1"/>
</dbReference>
<sequence length="334" mass="35578">MRMTILTLVLCAPTLALAEQVTLENLVRAESDTMIRANLASYGVGLGEIVHEREPVSAEGAQPIIRANQDTLYSAIVLDLSEPATVTLPEAGGRFQSMLVISQDHYNFVEATPGAYELTEDEVGTRFAFVLFRTFVDASDPSDLAGAHAAQDGIQMSGGGAGPFEAPDWDLESLAGARKALNDLAAATGFDASRAFGRKDEVDPIDHMVGAMAGWAGQPATTASAVIGSVEANDGKTPHRVTVKDVPVDAFWSVTVYNADGYLEPNDLGRNSYNNSSAKPNDDGSYTLNFGGCDDGRINCIPVTPGWNYTVRLYKPRAEILDGSWTFPAIEPAG</sequence>
<feature type="signal peptide" evidence="1">
    <location>
        <begin position="1"/>
        <end position="18"/>
    </location>
</feature>
<dbReference type="EMBL" id="JAOVQO010000023">
    <property type="protein sequence ID" value="MCU9850181.1"/>
    <property type="molecule type" value="Genomic_DNA"/>
</dbReference>
<gene>
    <name evidence="4" type="ORF">OEZ60_19515</name>
</gene>
<dbReference type="Pfam" id="PF06863">
    <property type="entry name" value="DUF1254"/>
    <property type="match status" value="1"/>
</dbReference>
<comment type="caution">
    <text evidence="4">The sequence shown here is derived from an EMBL/GenBank/DDBJ whole genome shotgun (WGS) entry which is preliminary data.</text>
</comment>
<keyword evidence="5" id="KW-1185">Reference proteome</keyword>
<proteinExistence type="predicted"/>
<dbReference type="InterPro" id="IPR037049">
    <property type="entry name" value="DUF1214_C_sf"/>
</dbReference>
<dbReference type="InterPro" id="IPR010679">
    <property type="entry name" value="DUF1254"/>
</dbReference>
<keyword evidence="1" id="KW-0732">Signal</keyword>
<organism evidence="4 5">
    <name type="scientific">Albidovulum salinarum</name>
    <dbReference type="NCBI Taxonomy" id="2984153"/>
    <lineage>
        <taxon>Bacteria</taxon>
        <taxon>Pseudomonadati</taxon>
        <taxon>Pseudomonadota</taxon>
        <taxon>Alphaproteobacteria</taxon>
        <taxon>Rhodobacterales</taxon>
        <taxon>Paracoccaceae</taxon>
        <taxon>Albidovulum</taxon>
    </lineage>
</organism>
<evidence type="ECO:0000313" key="5">
    <source>
        <dbReference type="Proteomes" id="UP001209535"/>
    </source>
</evidence>
<evidence type="ECO:0000259" key="2">
    <source>
        <dbReference type="Pfam" id="PF06742"/>
    </source>
</evidence>
<feature type="domain" description="DUF1214" evidence="2">
    <location>
        <begin position="233"/>
        <end position="317"/>
    </location>
</feature>
<dbReference type="PANTHER" id="PTHR36509:SF2">
    <property type="entry name" value="BLL3101 PROTEIN"/>
    <property type="match status" value="1"/>
</dbReference>
<feature type="domain" description="DUF1254" evidence="3">
    <location>
        <begin position="48"/>
        <end position="156"/>
    </location>
</feature>
<dbReference type="Proteomes" id="UP001209535">
    <property type="component" value="Unassembled WGS sequence"/>
</dbReference>
<dbReference type="InterPro" id="IPR010621">
    <property type="entry name" value="DUF1214"/>
</dbReference>
<dbReference type="SUPFAM" id="SSF160935">
    <property type="entry name" value="VPA0735-like"/>
    <property type="match status" value="1"/>
</dbReference>
<dbReference type="Gene3D" id="2.60.40.1610">
    <property type="entry name" value="Domain of unknown function DUF1254"/>
    <property type="match status" value="1"/>
</dbReference>
<evidence type="ECO:0000259" key="3">
    <source>
        <dbReference type="Pfam" id="PF06863"/>
    </source>
</evidence>
<dbReference type="InterPro" id="IPR037050">
    <property type="entry name" value="DUF1254_sf"/>
</dbReference>
<evidence type="ECO:0000313" key="4">
    <source>
        <dbReference type="EMBL" id="MCU9850181.1"/>
    </source>
</evidence>
<feature type="chain" id="PRO_5045288085" evidence="1">
    <location>
        <begin position="19"/>
        <end position="334"/>
    </location>
</feature>
<dbReference type="PANTHER" id="PTHR36509">
    <property type="entry name" value="BLL3101 PROTEIN"/>
    <property type="match status" value="1"/>
</dbReference>
<dbReference type="Pfam" id="PF06742">
    <property type="entry name" value="DUF1214"/>
    <property type="match status" value="1"/>
</dbReference>
<name>A0ABT2X8A6_9RHOB</name>
<accession>A0ABT2X8A6</accession>
<evidence type="ECO:0000256" key="1">
    <source>
        <dbReference type="SAM" id="SignalP"/>
    </source>
</evidence>
<reference evidence="4 5" key="1">
    <citation type="submission" date="2022-10" db="EMBL/GenBank/DDBJ databases">
        <title>Defluviimonas sp. nov., isolated from ocean surface sediments.</title>
        <authorList>
            <person name="He W."/>
            <person name="Wang L."/>
            <person name="Zhang D.-F."/>
        </authorList>
    </citation>
    <scope>NUCLEOTIDE SEQUENCE [LARGE SCALE GENOMIC DNA]</scope>
    <source>
        <strain evidence="4 5">WL0024</strain>
    </source>
</reference>